<dbReference type="Proteomes" id="UP000540989">
    <property type="component" value="Unassembled WGS sequence"/>
</dbReference>
<reference evidence="1 2" key="1">
    <citation type="submission" date="2020-08" db="EMBL/GenBank/DDBJ databases">
        <title>Genomic Encyclopedia of Type Strains, Phase IV (KMG-V): Genome sequencing to study the core and pangenomes of soil and plant-associated prokaryotes.</title>
        <authorList>
            <person name="Whitman W."/>
        </authorList>
    </citation>
    <scope>NUCLEOTIDE SEQUENCE [LARGE SCALE GENOMIC DNA]</scope>
    <source>
        <strain evidence="1 2">M8UP14</strain>
    </source>
</reference>
<dbReference type="EMBL" id="JACHIP010000012">
    <property type="protein sequence ID" value="MBB5060341.1"/>
    <property type="molecule type" value="Genomic_DNA"/>
</dbReference>
<comment type="caution">
    <text evidence="1">The sequence shown here is derived from an EMBL/GenBank/DDBJ whole genome shotgun (WGS) entry which is preliminary data.</text>
</comment>
<accession>A0A7W7ZJI7</accession>
<sequence>MTDPNRSIAETASITGLTYAPAIPVPHKMIITTIGEAKEGLWSL</sequence>
<name>A0A7W7ZJI7_9BACT</name>
<evidence type="ECO:0000313" key="1">
    <source>
        <dbReference type="EMBL" id="MBB5060341.1"/>
    </source>
</evidence>
<protein>
    <submittedName>
        <fullName evidence="1">Uncharacterized protein</fullName>
    </submittedName>
</protein>
<dbReference type="AlphaFoldDB" id="A0A7W7ZJI7"/>
<gene>
    <name evidence="1" type="ORF">HDF16_005077</name>
</gene>
<keyword evidence="2" id="KW-1185">Reference proteome</keyword>
<proteinExistence type="predicted"/>
<organism evidence="1 2">
    <name type="scientific">Granulicella aggregans</name>
    <dbReference type="NCBI Taxonomy" id="474949"/>
    <lineage>
        <taxon>Bacteria</taxon>
        <taxon>Pseudomonadati</taxon>
        <taxon>Acidobacteriota</taxon>
        <taxon>Terriglobia</taxon>
        <taxon>Terriglobales</taxon>
        <taxon>Acidobacteriaceae</taxon>
        <taxon>Granulicella</taxon>
    </lineage>
</organism>
<evidence type="ECO:0000313" key="2">
    <source>
        <dbReference type="Proteomes" id="UP000540989"/>
    </source>
</evidence>